<sequence>KTSCAKMDTSEPPSKKRGSDRQITQDDPESDGEATEPKGTWAKASEDVMSTRRIVQAKRKPKEEGAKQNPFANVSLFGNLSQTKPRVEDGFAVSDTGKVDNRPEEGRGTTGQQTPEAVSTAEVSREAEGVKNPDAKAEKGGSIFGSFSGVPAKNPFASAAEGASPAGFSGFSSAQDTTGEGKGEGEGGEKGDGEGKGASTGSLFPPVSTVFGSGVAQEGGAFGAAPGTAGAAKKPPGVVTLSDDKQVTGEEGEEADFSAECTLYEFDDSKTWRERGKGEVRLNVAKSGQARFVMRQKGNYRLLLNANLWSGMNVAEMDGGKGVTFAVVNCAGPAADEGAEGSAPAAAESKLSTYAVRFKAKELVADFLSAVDRNRQKGSGGAEGAAPEQEGA</sequence>
<feature type="non-terminal residue" evidence="12">
    <location>
        <position position="1"/>
    </location>
</feature>
<feature type="compositionally biased region" description="Polar residues" evidence="10">
    <location>
        <begin position="70"/>
        <end position="84"/>
    </location>
</feature>
<evidence type="ECO:0000256" key="6">
    <source>
        <dbReference type="ARBA" id="ARBA00022990"/>
    </source>
</evidence>
<dbReference type="SUPFAM" id="SSF50729">
    <property type="entry name" value="PH domain-like"/>
    <property type="match status" value="1"/>
</dbReference>
<dbReference type="GO" id="GO:0015031">
    <property type="term" value="P:protein transport"/>
    <property type="evidence" value="ECO:0007669"/>
    <property type="project" value="UniProtKB-KW"/>
</dbReference>
<evidence type="ECO:0000259" key="11">
    <source>
        <dbReference type="PROSITE" id="PS50196"/>
    </source>
</evidence>
<dbReference type="InterPro" id="IPR011993">
    <property type="entry name" value="PH-like_dom_sf"/>
</dbReference>
<dbReference type="AlphaFoldDB" id="A0A061S4R4"/>
<dbReference type="GO" id="GO:0051028">
    <property type="term" value="P:mRNA transport"/>
    <property type="evidence" value="ECO:0007669"/>
    <property type="project" value="UniProtKB-KW"/>
</dbReference>
<evidence type="ECO:0000256" key="5">
    <source>
        <dbReference type="ARBA" id="ARBA00022927"/>
    </source>
</evidence>
<keyword evidence="2" id="KW-0813">Transport</keyword>
<dbReference type="PANTHER" id="PTHR23138:SF142">
    <property type="entry name" value="RAN-BINDING PROTEIN 3B-RELATED"/>
    <property type="match status" value="1"/>
</dbReference>
<keyword evidence="7" id="KW-0811">Translocation</keyword>
<evidence type="ECO:0000256" key="2">
    <source>
        <dbReference type="ARBA" id="ARBA00022448"/>
    </source>
</evidence>
<keyword evidence="8" id="KW-0906">Nuclear pore complex</keyword>
<feature type="compositionally biased region" description="Basic and acidic residues" evidence="10">
    <location>
        <begin position="97"/>
        <end position="107"/>
    </location>
</feature>
<feature type="compositionally biased region" description="Basic and acidic residues" evidence="10">
    <location>
        <begin position="13"/>
        <end position="24"/>
    </location>
</feature>
<dbReference type="EMBL" id="GBEZ01007574">
    <property type="protein sequence ID" value="JAC77900.1"/>
    <property type="molecule type" value="Transcribed_RNA"/>
</dbReference>
<feature type="compositionally biased region" description="Basic and acidic residues" evidence="10">
    <location>
        <begin position="179"/>
        <end position="195"/>
    </location>
</feature>
<reference evidence="12" key="1">
    <citation type="submission" date="2014-05" db="EMBL/GenBank/DDBJ databases">
        <title>The transcriptome of the halophilic microalga Tetraselmis sp. GSL018 isolated from the Great Salt Lake, Utah.</title>
        <authorList>
            <person name="Jinkerson R.E."/>
            <person name="D'Adamo S."/>
            <person name="Posewitz M.C."/>
        </authorList>
    </citation>
    <scope>NUCLEOTIDE SEQUENCE</scope>
    <source>
        <strain evidence="12">GSL018</strain>
    </source>
</reference>
<gene>
    <name evidence="12" type="primary">RANBP3</name>
    <name evidence="12" type="ORF">TSPGSL018_16544</name>
</gene>
<evidence type="ECO:0000256" key="10">
    <source>
        <dbReference type="SAM" id="MobiDB-lite"/>
    </source>
</evidence>
<protein>
    <submittedName>
        <fullName evidence="12">Ran-binding protein 3</fullName>
    </submittedName>
</protein>
<keyword evidence="4" id="KW-0509">mRNA transport</keyword>
<proteinExistence type="predicted"/>
<accession>A0A061S4R4</accession>
<feature type="compositionally biased region" description="Low complexity" evidence="10">
    <location>
        <begin position="155"/>
        <end position="174"/>
    </location>
</feature>
<feature type="region of interest" description="Disordered" evidence="10">
    <location>
        <begin position="1"/>
        <end position="206"/>
    </location>
</feature>
<dbReference type="Pfam" id="PF08911">
    <property type="entry name" value="NUP50"/>
    <property type="match status" value="1"/>
</dbReference>
<evidence type="ECO:0000256" key="1">
    <source>
        <dbReference type="ARBA" id="ARBA00004567"/>
    </source>
</evidence>
<evidence type="ECO:0000256" key="7">
    <source>
        <dbReference type="ARBA" id="ARBA00023010"/>
    </source>
</evidence>
<evidence type="ECO:0000256" key="8">
    <source>
        <dbReference type="ARBA" id="ARBA00023132"/>
    </source>
</evidence>
<keyword evidence="5" id="KW-0653">Protein transport</keyword>
<keyword evidence="9" id="KW-0539">Nucleus</keyword>
<dbReference type="InterPro" id="IPR000156">
    <property type="entry name" value="Ran_bind_dom"/>
</dbReference>
<dbReference type="InterPro" id="IPR015007">
    <property type="entry name" value="NUP2/50/61"/>
</dbReference>
<keyword evidence="6" id="KW-0007">Acetylation</keyword>
<feature type="domain" description="RanBD1" evidence="11">
    <location>
        <begin position="238"/>
        <end position="380"/>
    </location>
</feature>
<evidence type="ECO:0000256" key="4">
    <source>
        <dbReference type="ARBA" id="ARBA00022816"/>
    </source>
</evidence>
<organism evidence="12">
    <name type="scientific">Tetraselmis sp. GSL018</name>
    <dbReference type="NCBI Taxonomy" id="582737"/>
    <lineage>
        <taxon>Eukaryota</taxon>
        <taxon>Viridiplantae</taxon>
        <taxon>Chlorophyta</taxon>
        <taxon>core chlorophytes</taxon>
        <taxon>Chlorodendrophyceae</taxon>
        <taxon>Chlorodendrales</taxon>
        <taxon>Chlorodendraceae</taxon>
        <taxon>Tetraselmis</taxon>
    </lineage>
</organism>
<evidence type="ECO:0000256" key="3">
    <source>
        <dbReference type="ARBA" id="ARBA00022737"/>
    </source>
</evidence>
<feature type="compositionally biased region" description="Basic and acidic residues" evidence="10">
    <location>
        <begin position="123"/>
        <end position="139"/>
    </location>
</feature>
<evidence type="ECO:0000313" key="12">
    <source>
        <dbReference type="EMBL" id="JAC77900.1"/>
    </source>
</evidence>
<dbReference type="PANTHER" id="PTHR23138">
    <property type="entry name" value="RAN BINDING PROTEIN"/>
    <property type="match status" value="1"/>
</dbReference>
<evidence type="ECO:0000256" key="9">
    <source>
        <dbReference type="ARBA" id="ARBA00023242"/>
    </source>
</evidence>
<dbReference type="Pfam" id="PF00638">
    <property type="entry name" value="Ran_BP1"/>
    <property type="match status" value="1"/>
</dbReference>
<name>A0A061S4R4_9CHLO</name>
<dbReference type="SMART" id="SM00160">
    <property type="entry name" value="RanBD"/>
    <property type="match status" value="1"/>
</dbReference>
<dbReference type="PROSITE" id="PS50196">
    <property type="entry name" value="RANBD1"/>
    <property type="match status" value="1"/>
</dbReference>
<keyword evidence="3" id="KW-0677">Repeat</keyword>
<dbReference type="GO" id="GO:0005643">
    <property type="term" value="C:nuclear pore"/>
    <property type="evidence" value="ECO:0007669"/>
    <property type="project" value="UniProtKB-SubCell"/>
</dbReference>
<comment type="subcellular location">
    <subcellularLocation>
        <location evidence="1">Nucleus</location>
        <location evidence="1">Nuclear pore complex</location>
    </subcellularLocation>
</comment>
<dbReference type="InterPro" id="IPR045255">
    <property type="entry name" value="RanBP1-like"/>
</dbReference>
<dbReference type="Gene3D" id="2.30.29.30">
    <property type="entry name" value="Pleckstrin-homology domain (PH domain)/Phosphotyrosine-binding domain (PTB)"/>
    <property type="match status" value="1"/>
</dbReference>